<reference evidence="1 2" key="1">
    <citation type="submission" date="2017-11" db="EMBL/GenBank/DDBJ databases">
        <title>Evolution of Phototrophy in the Chloroflexi Phylum Driven by Horizontal Gene Transfer.</title>
        <authorList>
            <person name="Ward L.M."/>
            <person name="Hemp J."/>
            <person name="Shih P.M."/>
            <person name="Mcglynn S.E."/>
            <person name="Fischer W."/>
        </authorList>
    </citation>
    <scope>NUCLEOTIDE SEQUENCE [LARGE SCALE GENOMIC DNA]</scope>
    <source>
        <strain evidence="1">CP2_2F</strain>
    </source>
</reference>
<protein>
    <recommendedName>
        <fullName evidence="3">DUF3352 domain-containing protein</fullName>
    </recommendedName>
</protein>
<dbReference type="InterPro" id="IPR021787">
    <property type="entry name" value="DUF3352"/>
</dbReference>
<accession>A0A2M8NZ40</accession>
<name>A0A2M8NZ40_9CHLR</name>
<organism evidence="1 2">
    <name type="scientific">Candidatus Thermofonsia Clade 1 bacterium</name>
    <dbReference type="NCBI Taxonomy" id="2364210"/>
    <lineage>
        <taxon>Bacteria</taxon>
        <taxon>Bacillati</taxon>
        <taxon>Chloroflexota</taxon>
        <taxon>Candidatus Thermofontia</taxon>
        <taxon>Candidatus Thermofonsia Clade 1</taxon>
    </lineage>
</organism>
<evidence type="ECO:0000313" key="2">
    <source>
        <dbReference type="Proteomes" id="UP000228921"/>
    </source>
</evidence>
<comment type="caution">
    <text evidence="1">The sequence shown here is derived from an EMBL/GenBank/DDBJ whole genome shotgun (WGS) entry which is preliminary data.</text>
</comment>
<sequence length="546" mass="59756">MRRWLIVVTYLALIFGGTSGATAQQRSLDVMPIAALFPPAEVFIALRADQAFAEQLDALSIAITAEFAAEQVRLSQLVDALFGQGVYSLSRLVNARFVALSINGVEALVDDDGTNDQRAELRTVIGHGLGRLGRTILPALQRLAGLRCQSEATLTTCAFEQAGLFKTLSIDEQHIILLSQPSAPRYSTLTLAQQPEFAAALAALPERHYDGFVFINTSQLAANIRYEGIREMLTALGFPPNQLAAAMLGLRLQTDGLQLDAVQRRIAQPSSLIAALDLNFARFIPETAAIYLQTRDLSRLTETAAGLLGSLSATLSSQEAYVSLQRLFRSLFRLDLESDLLSWAQQSDYAVFLAAPSPKAELPFEQLEIGFVISGADAGRMAAVAQGMAEGLERQLRAQTGFTFQRVTLPEMQAPVMQLRYSDPQFGALTFLIGATDQFGFFATEQALAHILAGRTLDKRLDWARLERHLLPRPNLLLHADADNATRFLFALLETLTQLNSVQLETLPAPQRPSESGAQRFERAVLSVDEGAEAQVRLRLFLLVGE</sequence>
<evidence type="ECO:0008006" key="3">
    <source>
        <dbReference type="Google" id="ProtNLM"/>
    </source>
</evidence>
<gene>
    <name evidence="1" type="ORF">CUN51_07090</name>
</gene>
<evidence type="ECO:0000313" key="1">
    <source>
        <dbReference type="EMBL" id="PJF30567.1"/>
    </source>
</evidence>
<dbReference type="Pfam" id="PF11832">
    <property type="entry name" value="DUF3352"/>
    <property type="match status" value="1"/>
</dbReference>
<dbReference type="Proteomes" id="UP000228921">
    <property type="component" value="Unassembled WGS sequence"/>
</dbReference>
<proteinExistence type="predicted"/>
<dbReference type="AlphaFoldDB" id="A0A2M8NZ40"/>
<dbReference type="EMBL" id="PGTK01000008">
    <property type="protein sequence ID" value="PJF30567.1"/>
    <property type="molecule type" value="Genomic_DNA"/>
</dbReference>